<reference evidence="8 9" key="1">
    <citation type="submission" date="2017-07" db="EMBL/GenBank/DDBJ databases">
        <title>Genome Sequence of Arenibacter algicola Strain SMS7 Isolated from a culture of the Diatom Skeletonema marinoi.</title>
        <authorList>
            <person name="Topel M."/>
            <person name="Pinder M.I.M."/>
            <person name="Johansson O.N."/>
            <person name="Kourtchenko O."/>
            <person name="Godhe A."/>
            <person name="Clarke A.K."/>
        </authorList>
    </citation>
    <scope>NUCLEOTIDE SEQUENCE [LARGE SCALE GENOMIC DNA]</scope>
    <source>
        <strain evidence="8 9">SMS7</strain>
    </source>
</reference>
<name>A0A221UTU8_9FLAO</name>
<dbReference type="PANTHER" id="PTHR30026">
    <property type="entry name" value="OUTER MEMBRANE PROTEIN TOLC"/>
    <property type="match status" value="1"/>
</dbReference>
<keyword evidence="7" id="KW-0998">Cell outer membrane</keyword>
<sequence length="421" mass="47922">MKRLFLILIFTIPLGALAQQTLRLEECFDLVAKNYPLAKQTGLLESQVQMDIEALRTGYLPKLDLNAQATYQSDVTSLPIQIPNVTVEPPNKDQYRAILDVNQMIYNGGLINASSKVKEAASKVNQQQLEVNLYGLKSQVNSIYLSVLLLQENQALLQAKEEQLKARLEDVKAGVKYGTVLVSSEKTLEAELLKLMQQFTELRYNKMDLLQRLSLLIGRELSSDVNLERPAVFISETESQRPEIQLFDLQKEQIDFSSKLISKTNLPKINAFAQGGYGNPGLNMLDNSFKTFYMAGLKLNLNIFDWNKTRTEQESLEINKQIIDTQKETFELNNNLELVKLKSEIDKIDALILMDKEIIVLREDILKTAESQLNNGIITASAYITEFTNLYEAKSNLNLHETQLLLHKIQYEITKGSYYNN</sequence>
<keyword evidence="6" id="KW-0472">Membrane</keyword>
<evidence type="ECO:0000313" key="8">
    <source>
        <dbReference type="EMBL" id="ASO04757.1"/>
    </source>
</evidence>
<dbReference type="GO" id="GO:0015288">
    <property type="term" value="F:porin activity"/>
    <property type="evidence" value="ECO:0007669"/>
    <property type="project" value="TreeGrafter"/>
</dbReference>
<dbReference type="AlphaFoldDB" id="A0A221UTU8"/>
<keyword evidence="5" id="KW-0812">Transmembrane</keyword>
<evidence type="ECO:0000256" key="2">
    <source>
        <dbReference type="ARBA" id="ARBA00007613"/>
    </source>
</evidence>
<dbReference type="InterPro" id="IPR051906">
    <property type="entry name" value="TolC-like"/>
</dbReference>
<dbReference type="eggNOG" id="COG1538">
    <property type="taxonomic scope" value="Bacteria"/>
</dbReference>
<dbReference type="Proteomes" id="UP000204551">
    <property type="component" value="Chromosome"/>
</dbReference>
<accession>A0A221UTU8</accession>
<dbReference type="PANTHER" id="PTHR30026:SF20">
    <property type="entry name" value="OUTER MEMBRANE PROTEIN TOLC"/>
    <property type="match status" value="1"/>
</dbReference>
<dbReference type="GO" id="GO:0015562">
    <property type="term" value="F:efflux transmembrane transporter activity"/>
    <property type="evidence" value="ECO:0007669"/>
    <property type="project" value="InterPro"/>
</dbReference>
<dbReference type="GO" id="GO:1990281">
    <property type="term" value="C:efflux pump complex"/>
    <property type="evidence" value="ECO:0007669"/>
    <property type="project" value="TreeGrafter"/>
</dbReference>
<dbReference type="Gene3D" id="1.20.1600.10">
    <property type="entry name" value="Outer membrane efflux proteins (OEP)"/>
    <property type="match status" value="1"/>
</dbReference>
<dbReference type="KEGG" id="aalg:AREALGSMS7_01284"/>
<evidence type="ECO:0000256" key="3">
    <source>
        <dbReference type="ARBA" id="ARBA00022448"/>
    </source>
</evidence>
<dbReference type="InterPro" id="IPR003423">
    <property type="entry name" value="OMP_efflux"/>
</dbReference>
<dbReference type="GO" id="GO:0009279">
    <property type="term" value="C:cell outer membrane"/>
    <property type="evidence" value="ECO:0007669"/>
    <property type="project" value="UniProtKB-SubCell"/>
</dbReference>
<proteinExistence type="inferred from homology"/>
<evidence type="ECO:0000256" key="5">
    <source>
        <dbReference type="ARBA" id="ARBA00022692"/>
    </source>
</evidence>
<dbReference type="Pfam" id="PF02321">
    <property type="entry name" value="OEP"/>
    <property type="match status" value="2"/>
</dbReference>
<dbReference type="SUPFAM" id="SSF56954">
    <property type="entry name" value="Outer membrane efflux proteins (OEP)"/>
    <property type="match status" value="1"/>
</dbReference>
<evidence type="ECO:0000256" key="6">
    <source>
        <dbReference type="ARBA" id="ARBA00023136"/>
    </source>
</evidence>
<dbReference type="RefSeq" id="WP_093977688.1">
    <property type="nucleotide sequence ID" value="NZ_CP022515.1"/>
</dbReference>
<evidence type="ECO:0000313" key="9">
    <source>
        <dbReference type="Proteomes" id="UP000204551"/>
    </source>
</evidence>
<keyword evidence="3" id="KW-0813">Transport</keyword>
<dbReference type="EMBL" id="CP022515">
    <property type="protein sequence ID" value="ASO04757.1"/>
    <property type="molecule type" value="Genomic_DNA"/>
</dbReference>
<dbReference type="STRING" id="616991.GCA_000733925_04402"/>
<protein>
    <submittedName>
        <fullName evidence="8">Outer membrane efflux protein</fullName>
    </submittedName>
</protein>
<evidence type="ECO:0000256" key="7">
    <source>
        <dbReference type="ARBA" id="ARBA00023237"/>
    </source>
</evidence>
<evidence type="ECO:0000256" key="4">
    <source>
        <dbReference type="ARBA" id="ARBA00022452"/>
    </source>
</evidence>
<evidence type="ECO:0000256" key="1">
    <source>
        <dbReference type="ARBA" id="ARBA00004442"/>
    </source>
</evidence>
<organism evidence="8 9">
    <name type="scientific">Arenibacter algicola</name>
    <dbReference type="NCBI Taxonomy" id="616991"/>
    <lineage>
        <taxon>Bacteria</taxon>
        <taxon>Pseudomonadati</taxon>
        <taxon>Bacteroidota</taxon>
        <taxon>Flavobacteriia</taxon>
        <taxon>Flavobacteriales</taxon>
        <taxon>Flavobacteriaceae</taxon>
        <taxon>Arenibacter</taxon>
    </lineage>
</organism>
<comment type="similarity">
    <text evidence="2">Belongs to the outer membrane factor (OMF) (TC 1.B.17) family.</text>
</comment>
<keyword evidence="4" id="KW-1134">Transmembrane beta strand</keyword>
<gene>
    <name evidence="8" type="ORF">AREALGSMS7_01284</name>
</gene>
<comment type="subcellular location">
    <subcellularLocation>
        <location evidence="1">Cell outer membrane</location>
    </subcellularLocation>
</comment>